<dbReference type="InterPro" id="IPR012715">
    <property type="entry name" value="Chap_CCT_alpha"/>
</dbReference>
<evidence type="ECO:0000256" key="6">
    <source>
        <dbReference type="ARBA" id="ARBA00022840"/>
    </source>
</evidence>
<dbReference type="PANTHER" id="PTHR11353">
    <property type="entry name" value="CHAPERONIN"/>
    <property type="match status" value="1"/>
</dbReference>
<comment type="similarity">
    <text evidence="2 9">Belongs to the TCP-1 chaperonin family.</text>
</comment>
<proteinExistence type="inferred from homology"/>
<dbReference type="EMBL" id="JBJKFK010000315">
    <property type="protein sequence ID" value="KAL3317869.1"/>
    <property type="molecule type" value="Genomic_DNA"/>
</dbReference>
<keyword evidence="11" id="KW-1185">Reference proteome</keyword>
<evidence type="ECO:0000256" key="7">
    <source>
        <dbReference type="ARBA" id="ARBA00023186"/>
    </source>
</evidence>
<evidence type="ECO:0000256" key="2">
    <source>
        <dbReference type="ARBA" id="ARBA00008020"/>
    </source>
</evidence>
<dbReference type="NCBIfam" id="TIGR02340">
    <property type="entry name" value="chap_CCT_alpha"/>
    <property type="match status" value="1"/>
</dbReference>
<reference evidence="10 11" key="1">
    <citation type="submission" date="2024-11" db="EMBL/GenBank/DDBJ databases">
        <title>Adaptive evolution of stress response genes in parasites aligns with host niche diversity.</title>
        <authorList>
            <person name="Hahn C."/>
            <person name="Resl P."/>
        </authorList>
    </citation>
    <scope>NUCLEOTIDE SEQUENCE [LARGE SCALE GENOMIC DNA]</scope>
    <source>
        <strain evidence="10">EGGRZ-B1_66</strain>
        <tissue evidence="10">Body</tissue>
    </source>
</reference>
<dbReference type="PROSITE" id="PS00751">
    <property type="entry name" value="TCP1_2"/>
    <property type="match status" value="1"/>
</dbReference>
<dbReference type="PRINTS" id="PR00304">
    <property type="entry name" value="TCOMPLEXTCP1"/>
</dbReference>
<dbReference type="InterPro" id="IPR054827">
    <property type="entry name" value="thermosome_alpha"/>
</dbReference>
<dbReference type="InterPro" id="IPR002423">
    <property type="entry name" value="Cpn60/GroEL/TCP-1"/>
</dbReference>
<organism evidence="10 11">
    <name type="scientific">Cichlidogyrus casuarinus</name>
    <dbReference type="NCBI Taxonomy" id="1844966"/>
    <lineage>
        <taxon>Eukaryota</taxon>
        <taxon>Metazoa</taxon>
        <taxon>Spiralia</taxon>
        <taxon>Lophotrochozoa</taxon>
        <taxon>Platyhelminthes</taxon>
        <taxon>Monogenea</taxon>
        <taxon>Monopisthocotylea</taxon>
        <taxon>Dactylogyridea</taxon>
        <taxon>Ancyrocephalidae</taxon>
        <taxon>Cichlidogyrus</taxon>
    </lineage>
</organism>
<gene>
    <name evidence="10" type="primary">TCP1</name>
    <name evidence="10" type="ORF">Ciccas_003466</name>
</gene>
<dbReference type="NCBIfam" id="NF041082">
    <property type="entry name" value="thermosome_alpha"/>
    <property type="match status" value="1"/>
</dbReference>
<dbReference type="InterPro" id="IPR027409">
    <property type="entry name" value="GroEL-like_apical_dom_sf"/>
</dbReference>
<evidence type="ECO:0000313" key="10">
    <source>
        <dbReference type="EMBL" id="KAL3317869.1"/>
    </source>
</evidence>
<dbReference type="NCBIfam" id="NF041083">
    <property type="entry name" value="thermosome_beta"/>
    <property type="match status" value="1"/>
</dbReference>
<evidence type="ECO:0000313" key="11">
    <source>
        <dbReference type="Proteomes" id="UP001626550"/>
    </source>
</evidence>
<name>A0ABD2QEC4_9PLAT</name>
<dbReference type="Gene3D" id="3.30.260.10">
    <property type="entry name" value="TCP-1-like chaperonin intermediate domain"/>
    <property type="match status" value="1"/>
</dbReference>
<sequence length="556" mass="60360">MSANATTALTVGGERSSGEAVRKQNVMATVAIANILKTSLGPMGLDKMLVDDVGDVTISNDGATIVKLLDVEHPAAKILVELAQLQDDEVGDGTTSVVLIAAELIKLADELIIQKLHPTTIINGYRMACKEACDFMKRFMQLDIEQLGKESIVSAARTSMSSKLTNMDSDYFANMAVDAANLVKVSDGKGGFTYPTKAINILKAHGRSMQESVLINGYALNCTVAGQQMPKSIKNAKIACLDFNLQKVRLKLGVQVLVNDPEKLEEIRNRESDITKERIKKIIDAGANVILTTGGIDDLCMKYFVEASVMAVRRCKKSDLKRIARMSGGHLVASLSNMEGDETFEATNLGEADSVTQERICDDELIIIRGTKARSACSLILRGPNDFYVDEMERSIHDALQVVKRVCESRSVVPGGGACEAALNAYLENMAFMMGSREQLPVAEFARALLVIPKQLAVNAALDSTDLVAKLCAYHHAAIKKYSGAASGGDVKDDMRFFGLDLNANALADCRKIGVFEPMISKVKSLRFATEAAITILRIDDMIKLYEEPKPHHGGY</sequence>
<evidence type="ECO:0000256" key="1">
    <source>
        <dbReference type="ARBA" id="ARBA00004496"/>
    </source>
</evidence>
<dbReference type="Gene3D" id="1.10.560.10">
    <property type="entry name" value="GroEL-like equatorial domain"/>
    <property type="match status" value="1"/>
</dbReference>
<dbReference type="PROSITE" id="PS00995">
    <property type="entry name" value="TCP1_3"/>
    <property type="match status" value="1"/>
</dbReference>
<keyword evidence="4" id="KW-0963">Cytoplasm</keyword>
<comment type="subcellular location">
    <subcellularLocation>
        <location evidence="1">Cytoplasm</location>
    </subcellularLocation>
</comment>
<dbReference type="Gene3D" id="3.50.7.10">
    <property type="entry name" value="GroEL"/>
    <property type="match status" value="1"/>
</dbReference>
<keyword evidence="5 9" id="KW-0547">Nucleotide-binding</keyword>
<dbReference type="SUPFAM" id="SSF54849">
    <property type="entry name" value="GroEL-intermediate domain like"/>
    <property type="match status" value="1"/>
</dbReference>
<dbReference type="GO" id="GO:0005524">
    <property type="term" value="F:ATP binding"/>
    <property type="evidence" value="ECO:0007669"/>
    <property type="project" value="UniProtKB-KW"/>
</dbReference>
<evidence type="ECO:0000256" key="8">
    <source>
        <dbReference type="ARBA" id="ARBA00030049"/>
    </source>
</evidence>
<evidence type="ECO:0000256" key="5">
    <source>
        <dbReference type="ARBA" id="ARBA00022741"/>
    </source>
</evidence>
<dbReference type="SUPFAM" id="SSF52029">
    <property type="entry name" value="GroEL apical domain-like"/>
    <property type="match status" value="1"/>
</dbReference>
<evidence type="ECO:0000256" key="9">
    <source>
        <dbReference type="RuleBase" id="RU004187"/>
    </source>
</evidence>
<dbReference type="Proteomes" id="UP001626550">
    <property type="component" value="Unassembled WGS sequence"/>
</dbReference>
<keyword evidence="7 9" id="KW-0143">Chaperone</keyword>
<dbReference type="InterPro" id="IPR002194">
    <property type="entry name" value="Chaperonin_TCP-1_CS"/>
</dbReference>
<dbReference type="GO" id="GO:0005737">
    <property type="term" value="C:cytoplasm"/>
    <property type="evidence" value="ECO:0007669"/>
    <property type="project" value="UniProtKB-SubCell"/>
</dbReference>
<comment type="caution">
    <text evidence="10">The sequence shown here is derived from an EMBL/GenBank/DDBJ whole genome shotgun (WGS) entry which is preliminary data.</text>
</comment>
<dbReference type="FunFam" id="1.10.560.10:FF:000070">
    <property type="entry name" value="Uncharacterized protein"/>
    <property type="match status" value="1"/>
</dbReference>
<dbReference type="InterPro" id="IPR053374">
    <property type="entry name" value="TCP-1_chaperonin"/>
</dbReference>
<dbReference type="CDD" id="cd03335">
    <property type="entry name" value="TCP1_alpha"/>
    <property type="match status" value="1"/>
</dbReference>
<dbReference type="Pfam" id="PF00118">
    <property type="entry name" value="Cpn60_TCP1"/>
    <property type="match status" value="1"/>
</dbReference>
<dbReference type="InterPro" id="IPR027410">
    <property type="entry name" value="TCP-1-like_intermed_sf"/>
</dbReference>
<dbReference type="FunFam" id="3.50.7.10:FF:000009">
    <property type="entry name" value="T-complex protein 1 subunit alpha"/>
    <property type="match status" value="1"/>
</dbReference>
<evidence type="ECO:0000256" key="3">
    <source>
        <dbReference type="ARBA" id="ARBA00014424"/>
    </source>
</evidence>
<dbReference type="AlphaFoldDB" id="A0ABD2QEC4"/>
<dbReference type="PROSITE" id="PS00750">
    <property type="entry name" value="TCP1_1"/>
    <property type="match status" value="1"/>
</dbReference>
<dbReference type="InterPro" id="IPR027413">
    <property type="entry name" value="GROEL-like_equatorial_sf"/>
</dbReference>
<accession>A0ABD2QEC4</accession>
<protein>
    <recommendedName>
        <fullName evidence="3">T-complex protein 1 subunit alpha</fullName>
    </recommendedName>
    <alternativeName>
        <fullName evidence="8">CCT-alpha</fullName>
    </alternativeName>
</protein>
<keyword evidence="6 9" id="KW-0067">ATP-binding</keyword>
<evidence type="ECO:0000256" key="4">
    <source>
        <dbReference type="ARBA" id="ARBA00022490"/>
    </source>
</evidence>
<dbReference type="InterPro" id="IPR017998">
    <property type="entry name" value="Chaperone_TCP-1"/>
</dbReference>
<dbReference type="SUPFAM" id="SSF48592">
    <property type="entry name" value="GroEL equatorial domain-like"/>
    <property type="match status" value="1"/>
</dbReference>